<proteinExistence type="predicted"/>
<dbReference type="OrthoDB" id="329835at2759"/>
<dbReference type="AlphaFoldDB" id="A0A6P3YDI9"/>
<protein>
    <submittedName>
        <fullName evidence="3">Uncharacterized protein LOC106751522</fullName>
    </submittedName>
</protein>
<organism evidence="2 3">
    <name type="scientific">Dinoponera quadriceps</name>
    <name type="common">South American ant</name>
    <dbReference type="NCBI Taxonomy" id="609295"/>
    <lineage>
        <taxon>Eukaryota</taxon>
        <taxon>Metazoa</taxon>
        <taxon>Ecdysozoa</taxon>
        <taxon>Arthropoda</taxon>
        <taxon>Hexapoda</taxon>
        <taxon>Insecta</taxon>
        <taxon>Pterygota</taxon>
        <taxon>Neoptera</taxon>
        <taxon>Endopterygota</taxon>
        <taxon>Hymenoptera</taxon>
        <taxon>Apocrita</taxon>
        <taxon>Aculeata</taxon>
        <taxon>Formicoidea</taxon>
        <taxon>Formicidae</taxon>
        <taxon>Ponerinae</taxon>
        <taxon>Ponerini</taxon>
        <taxon>Dinoponera</taxon>
    </lineage>
</organism>
<dbReference type="InterPro" id="IPR029058">
    <property type="entry name" value="AB_hydrolase_fold"/>
</dbReference>
<evidence type="ECO:0000313" key="3">
    <source>
        <dbReference type="RefSeq" id="XP_014487907.1"/>
    </source>
</evidence>
<dbReference type="RefSeq" id="XP_014487907.1">
    <property type="nucleotide sequence ID" value="XM_014632421.1"/>
</dbReference>
<feature type="domain" description="Carrier" evidence="1">
    <location>
        <begin position="1"/>
        <end position="64"/>
    </location>
</feature>
<evidence type="ECO:0000313" key="2">
    <source>
        <dbReference type="Proteomes" id="UP000515204"/>
    </source>
</evidence>
<dbReference type="Proteomes" id="UP000515204">
    <property type="component" value="Unplaced"/>
</dbReference>
<dbReference type="Pfam" id="PF00550">
    <property type="entry name" value="PP-binding"/>
    <property type="match status" value="1"/>
</dbReference>
<dbReference type="PROSITE" id="PS50075">
    <property type="entry name" value="CARRIER"/>
    <property type="match status" value="1"/>
</dbReference>
<dbReference type="SUPFAM" id="SSF53474">
    <property type="entry name" value="alpha/beta-Hydrolases"/>
    <property type="match status" value="1"/>
</dbReference>
<dbReference type="InterPro" id="IPR009081">
    <property type="entry name" value="PP-bd_ACP"/>
</dbReference>
<reference evidence="3" key="1">
    <citation type="submission" date="2025-08" db="UniProtKB">
        <authorList>
            <consortium name="RefSeq"/>
        </authorList>
    </citation>
    <scope>IDENTIFICATION</scope>
</reference>
<name>A0A6P3YDI9_DINQU</name>
<accession>A0A6P3YDI9</accession>
<gene>
    <name evidence="3" type="primary">LOC106751522</name>
</gene>
<sequence>MGLVDLNSVPTHARLSEIGMDSMMAAEIKLILEQEYKIFLTAADINNLNFVKLAEMSNQEAQNTKLSSCDASDLNELAGLKLFARVIGIDNLIPDVCMNIPTKGITTKNEIFFLPGIEGCGNIFNLLATKIDHQITCLQYGTYSIDNKCYTIPEIAHYLLKYILGKIKSDVNFLIVAYSYGSLIAIELLSKLEDMNFRGRLVLIDGAPEQMKALINHHVPFTTIEELHINILLNIMDILDPAVSGKLPLELKKCTNWDDKLNTFISHLPSTYTQLSLNCTRALCVTMCNHIRALQEYDVTEIPKIISPITLLRPTVQTLRLPDEDYGLHK</sequence>
<evidence type="ECO:0000259" key="1">
    <source>
        <dbReference type="PROSITE" id="PS50075"/>
    </source>
</evidence>
<feature type="non-terminal residue" evidence="3">
    <location>
        <position position="330"/>
    </location>
</feature>
<dbReference type="InterPro" id="IPR036736">
    <property type="entry name" value="ACP-like_sf"/>
</dbReference>
<dbReference type="Gene3D" id="3.40.50.1820">
    <property type="entry name" value="alpha/beta hydrolase"/>
    <property type="match status" value="1"/>
</dbReference>
<keyword evidence="2" id="KW-1185">Reference proteome</keyword>
<dbReference type="GeneID" id="106751522"/>
<dbReference type="SUPFAM" id="SSF47336">
    <property type="entry name" value="ACP-like"/>
    <property type="match status" value="1"/>
</dbReference>
<dbReference type="Gene3D" id="1.10.1200.10">
    <property type="entry name" value="ACP-like"/>
    <property type="match status" value="1"/>
</dbReference>
<dbReference type="KEGG" id="dqu:106751522"/>